<evidence type="ECO:0000313" key="1">
    <source>
        <dbReference type="EMBL" id="MBE9215932.1"/>
    </source>
</evidence>
<sequence length="53" mass="5974">MAMISVEVSAMGVKICSWFEPVSDLKSTLLDGLKVLRSQGKTFTYRRHTTQIL</sequence>
<proteinExistence type="predicted"/>
<evidence type="ECO:0000313" key="2">
    <source>
        <dbReference type="Proteomes" id="UP000620559"/>
    </source>
</evidence>
<gene>
    <name evidence="1" type="ORF">IQ247_25265</name>
</gene>
<dbReference type="Proteomes" id="UP000620559">
    <property type="component" value="Unassembled WGS sequence"/>
</dbReference>
<dbReference type="RefSeq" id="WP_193924230.1">
    <property type="nucleotide sequence ID" value="NZ_JADEWL010000127.1"/>
</dbReference>
<keyword evidence="2" id="KW-1185">Reference proteome</keyword>
<name>A0A8J7K441_9CYAN</name>
<reference evidence="1" key="1">
    <citation type="submission" date="2020-10" db="EMBL/GenBank/DDBJ databases">
        <authorList>
            <person name="Castelo-Branco R."/>
            <person name="Eusebio N."/>
            <person name="Adriana R."/>
            <person name="Vieira A."/>
            <person name="Brugerolle De Fraissinette N."/>
            <person name="Rezende De Castro R."/>
            <person name="Schneider M.P."/>
            <person name="Vasconcelos V."/>
            <person name="Leao P.N."/>
        </authorList>
    </citation>
    <scope>NUCLEOTIDE SEQUENCE</scope>
    <source>
        <strain evidence="1">LEGE 06105</strain>
    </source>
</reference>
<organism evidence="1 2">
    <name type="scientific">Plectonema cf. radiosum LEGE 06105</name>
    <dbReference type="NCBI Taxonomy" id="945769"/>
    <lineage>
        <taxon>Bacteria</taxon>
        <taxon>Bacillati</taxon>
        <taxon>Cyanobacteriota</taxon>
        <taxon>Cyanophyceae</taxon>
        <taxon>Oscillatoriophycideae</taxon>
        <taxon>Oscillatoriales</taxon>
        <taxon>Microcoleaceae</taxon>
        <taxon>Plectonema</taxon>
    </lineage>
</organism>
<protein>
    <submittedName>
        <fullName evidence="1">Uncharacterized protein</fullName>
    </submittedName>
</protein>
<accession>A0A8J7K441</accession>
<dbReference type="AlphaFoldDB" id="A0A8J7K441"/>
<dbReference type="EMBL" id="JADEWL010000127">
    <property type="protein sequence ID" value="MBE9215932.1"/>
    <property type="molecule type" value="Genomic_DNA"/>
</dbReference>
<comment type="caution">
    <text evidence="1">The sequence shown here is derived from an EMBL/GenBank/DDBJ whole genome shotgun (WGS) entry which is preliminary data.</text>
</comment>